<dbReference type="OrthoDB" id="7284210at2"/>
<evidence type="ECO:0000313" key="3">
    <source>
        <dbReference type="Proteomes" id="UP000016569"/>
    </source>
</evidence>
<evidence type="ECO:0008006" key="4">
    <source>
        <dbReference type="Google" id="ProtNLM"/>
    </source>
</evidence>
<organism evidence="2 3">
    <name type="scientific">Brevundimonas abyssalis TAR-001</name>
    <dbReference type="NCBI Taxonomy" id="1391729"/>
    <lineage>
        <taxon>Bacteria</taxon>
        <taxon>Pseudomonadati</taxon>
        <taxon>Pseudomonadota</taxon>
        <taxon>Alphaproteobacteria</taxon>
        <taxon>Caulobacterales</taxon>
        <taxon>Caulobacteraceae</taxon>
        <taxon>Brevundimonas</taxon>
    </lineage>
</organism>
<proteinExistence type="predicted"/>
<dbReference type="RefSeq" id="WP_021696225.1">
    <property type="nucleotide sequence ID" value="NZ_BATC01000004.1"/>
</dbReference>
<dbReference type="AlphaFoldDB" id="A0A8E0KJ96"/>
<name>A0A8E0KJ96_9CAUL</name>
<feature type="compositionally biased region" description="Polar residues" evidence="1">
    <location>
        <begin position="88"/>
        <end position="102"/>
    </location>
</feature>
<gene>
    <name evidence="2" type="ORF">MBEBAB_0379</name>
</gene>
<comment type="caution">
    <text evidence="2">The sequence shown here is derived from an EMBL/GenBank/DDBJ whole genome shotgun (WGS) entry which is preliminary data.</text>
</comment>
<feature type="region of interest" description="Disordered" evidence="1">
    <location>
        <begin position="73"/>
        <end position="102"/>
    </location>
</feature>
<dbReference type="Proteomes" id="UP000016569">
    <property type="component" value="Unassembled WGS sequence"/>
</dbReference>
<keyword evidence="3" id="KW-1185">Reference proteome</keyword>
<evidence type="ECO:0000313" key="2">
    <source>
        <dbReference type="EMBL" id="GAD58129.1"/>
    </source>
</evidence>
<accession>A0A8E0KJ96</accession>
<dbReference type="EMBL" id="BATC01000004">
    <property type="protein sequence ID" value="GAD58129.1"/>
    <property type="molecule type" value="Genomic_DNA"/>
</dbReference>
<reference evidence="3" key="1">
    <citation type="journal article" date="2013" name="Genome Announc.">
        <title>Draft Genome Sequence of the Dimorphic Prosthecate Bacterium Brevundimonas abyssalis TAR-001T.</title>
        <authorList>
            <person name="Tsubouchi T."/>
            <person name="Nishi S."/>
            <person name="Usui K."/>
            <person name="Shimane Y."/>
            <person name="Takaki Y."/>
            <person name="Maruyama T."/>
            <person name="Hatada Y."/>
        </authorList>
    </citation>
    <scope>NUCLEOTIDE SEQUENCE [LARGE SCALE GENOMIC DNA]</scope>
    <source>
        <strain evidence="3">TAR-001</strain>
    </source>
</reference>
<dbReference type="Pfam" id="PF06412">
    <property type="entry name" value="TraD"/>
    <property type="match status" value="1"/>
</dbReference>
<evidence type="ECO:0000256" key="1">
    <source>
        <dbReference type="SAM" id="MobiDB-lite"/>
    </source>
</evidence>
<sequence length="102" mass="10311">MRKPKAIDAELAALAERTAALKARRVAQLGELVIATGADALEVEALAGALLSAAGETDAAAQRRWRVQGEAFFRGGKADRATPPASGDSGTAGQTPRSGPAG</sequence>
<protein>
    <recommendedName>
        <fullName evidence="4">Conjugal transfer protein TraD</fullName>
    </recommendedName>
</protein>
<dbReference type="InterPro" id="IPR009444">
    <property type="entry name" value="Conjugal_tfr_TraD_a-type"/>
</dbReference>